<reference evidence="7 8" key="1">
    <citation type="submission" date="2018-10" db="EMBL/GenBank/DDBJ databases">
        <title>A high-quality apple genome assembly.</title>
        <authorList>
            <person name="Hu J."/>
        </authorList>
    </citation>
    <scope>NUCLEOTIDE SEQUENCE [LARGE SCALE GENOMIC DNA]</scope>
    <source>
        <strain evidence="8">cv. HFTH1</strain>
        <tissue evidence="7">Young leaf</tissue>
    </source>
</reference>
<evidence type="ECO:0000256" key="1">
    <source>
        <dbReference type="ARBA" id="ARBA00004123"/>
    </source>
</evidence>
<dbReference type="PANTHER" id="PTHR31920:SF135">
    <property type="entry name" value="B3 DOMAIN-CONTAINING PROTEIN OS03G0621600-RELATED"/>
    <property type="match status" value="1"/>
</dbReference>
<comment type="subcellular location">
    <subcellularLocation>
        <location evidence="1">Nucleus</location>
    </subcellularLocation>
</comment>
<name>A0A498K6M8_MALDO</name>
<dbReference type="InterPro" id="IPR003340">
    <property type="entry name" value="B3_DNA-bd"/>
</dbReference>
<gene>
    <name evidence="7" type="ORF">DVH24_003124</name>
</gene>
<dbReference type="SMART" id="SM01019">
    <property type="entry name" value="B3"/>
    <property type="match status" value="2"/>
</dbReference>
<dbReference type="GO" id="GO:0005634">
    <property type="term" value="C:nucleus"/>
    <property type="evidence" value="ECO:0007669"/>
    <property type="project" value="UniProtKB-SubCell"/>
</dbReference>
<sequence length="313" mass="35371">MARKGPRKKQSFFKVLLGDFSKHLYGLLRSCQILQRIPHAFLKNLSGLSLGKCALKGPSGKRWIVELEERENGLFFYAAGWQDFVKDHLLQVGDFLVFYYYGESKFKVKIYDKSACEKDVEEANGKSSNPVSLENYKGNQARVKEEIVESEAENYDTDCENKATIANTRSGNAMSGKRPTTGYVKETSSTCFTFKSENPCFMETLKKHQEYCLVIPKKLAISEGLMSMGTVMLRNESGRTWCAKVILRPKSSFHRMELTTGWAGFCNANQISVGDTVIFEFVKQSVIQIHVFRAVRGKRCAVVLDTLNVKNEG</sequence>
<organism evidence="7 8">
    <name type="scientific">Malus domestica</name>
    <name type="common">Apple</name>
    <name type="synonym">Pyrus malus</name>
    <dbReference type="NCBI Taxonomy" id="3750"/>
    <lineage>
        <taxon>Eukaryota</taxon>
        <taxon>Viridiplantae</taxon>
        <taxon>Streptophyta</taxon>
        <taxon>Embryophyta</taxon>
        <taxon>Tracheophyta</taxon>
        <taxon>Spermatophyta</taxon>
        <taxon>Magnoliopsida</taxon>
        <taxon>eudicotyledons</taxon>
        <taxon>Gunneridae</taxon>
        <taxon>Pentapetalae</taxon>
        <taxon>rosids</taxon>
        <taxon>fabids</taxon>
        <taxon>Rosales</taxon>
        <taxon>Rosaceae</taxon>
        <taxon>Amygdaloideae</taxon>
        <taxon>Maleae</taxon>
        <taxon>Malus</taxon>
    </lineage>
</organism>
<evidence type="ECO:0000256" key="2">
    <source>
        <dbReference type="ARBA" id="ARBA00023015"/>
    </source>
</evidence>
<keyword evidence="2" id="KW-0805">Transcription regulation</keyword>
<feature type="domain" description="TF-B3" evidence="6">
    <location>
        <begin position="198"/>
        <end position="295"/>
    </location>
</feature>
<dbReference type="GO" id="GO:0003677">
    <property type="term" value="F:DNA binding"/>
    <property type="evidence" value="ECO:0007669"/>
    <property type="project" value="UniProtKB-KW"/>
</dbReference>
<evidence type="ECO:0000256" key="3">
    <source>
        <dbReference type="ARBA" id="ARBA00023125"/>
    </source>
</evidence>
<evidence type="ECO:0000313" key="7">
    <source>
        <dbReference type="EMBL" id="RXI03046.1"/>
    </source>
</evidence>
<dbReference type="AlphaFoldDB" id="A0A498K6M8"/>
<proteinExistence type="predicted"/>
<comment type="caution">
    <text evidence="7">The sequence shown here is derived from an EMBL/GenBank/DDBJ whole genome shotgun (WGS) entry which is preliminary data.</text>
</comment>
<dbReference type="PANTHER" id="PTHR31920">
    <property type="entry name" value="B3 DOMAIN-CONTAINING"/>
    <property type="match status" value="1"/>
</dbReference>
<dbReference type="PROSITE" id="PS50863">
    <property type="entry name" value="B3"/>
    <property type="match status" value="2"/>
</dbReference>
<dbReference type="EMBL" id="RDQH01000329">
    <property type="protein sequence ID" value="RXI03046.1"/>
    <property type="molecule type" value="Genomic_DNA"/>
</dbReference>
<feature type="domain" description="TF-B3" evidence="6">
    <location>
        <begin position="20"/>
        <end position="114"/>
    </location>
</feature>
<evidence type="ECO:0000313" key="8">
    <source>
        <dbReference type="Proteomes" id="UP000290289"/>
    </source>
</evidence>
<dbReference type="STRING" id="3750.A0A498K6M8"/>
<dbReference type="InterPro" id="IPR050655">
    <property type="entry name" value="Plant_B3_domain"/>
</dbReference>
<dbReference type="InterPro" id="IPR015300">
    <property type="entry name" value="DNA-bd_pseudobarrel_sf"/>
</dbReference>
<dbReference type="Gene3D" id="2.40.330.10">
    <property type="entry name" value="DNA-binding pseudobarrel domain"/>
    <property type="match status" value="2"/>
</dbReference>
<keyword evidence="4" id="KW-0804">Transcription</keyword>
<evidence type="ECO:0000256" key="4">
    <source>
        <dbReference type="ARBA" id="ARBA00023163"/>
    </source>
</evidence>
<keyword evidence="8" id="KW-1185">Reference proteome</keyword>
<dbReference type="CDD" id="cd10017">
    <property type="entry name" value="B3_DNA"/>
    <property type="match status" value="2"/>
</dbReference>
<dbReference type="Proteomes" id="UP000290289">
    <property type="component" value="Chromosome 3"/>
</dbReference>
<dbReference type="SUPFAM" id="SSF101936">
    <property type="entry name" value="DNA-binding pseudobarrel domain"/>
    <property type="match status" value="2"/>
</dbReference>
<protein>
    <recommendedName>
        <fullName evidence="6">TF-B3 domain-containing protein</fullName>
    </recommendedName>
</protein>
<keyword evidence="5" id="KW-0539">Nucleus</keyword>
<evidence type="ECO:0000256" key="5">
    <source>
        <dbReference type="ARBA" id="ARBA00023242"/>
    </source>
</evidence>
<keyword evidence="3" id="KW-0238">DNA-binding</keyword>
<dbReference type="Pfam" id="PF02362">
    <property type="entry name" value="B3"/>
    <property type="match status" value="2"/>
</dbReference>
<evidence type="ECO:0000259" key="6">
    <source>
        <dbReference type="PROSITE" id="PS50863"/>
    </source>
</evidence>
<accession>A0A498K6M8</accession>